<accession>A0A6G8PW11</accession>
<dbReference type="Proteomes" id="UP000502706">
    <property type="component" value="Chromosome"/>
</dbReference>
<sequence length="124" mass="13038">MLRLYVRVAAVALLMTGVVGFSNLWGLGPLTGFYHVGVGLLFAYAGFLQRDVATVRHMVGGLGVLLLVVKLASFPIGVAWFGSFDRGPFEATCLVLGLGSVLAARYLSDGTQSSGGSSRDGRRS</sequence>
<feature type="transmembrane region" description="Helical" evidence="1">
    <location>
        <begin position="30"/>
        <end position="47"/>
    </location>
</feature>
<keyword evidence="1" id="KW-0472">Membrane</keyword>
<dbReference type="KEGG" id="rmar:GBA65_07470"/>
<organism evidence="2 3">
    <name type="scientific">Rubrobacter marinus</name>
    <dbReference type="NCBI Taxonomy" id="2653852"/>
    <lineage>
        <taxon>Bacteria</taxon>
        <taxon>Bacillati</taxon>
        <taxon>Actinomycetota</taxon>
        <taxon>Rubrobacteria</taxon>
        <taxon>Rubrobacterales</taxon>
        <taxon>Rubrobacteraceae</taxon>
        <taxon>Rubrobacter</taxon>
    </lineage>
</organism>
<keyword evidence="1" id="KW-0812">Transmembrane</keyword>
<keyword evidence="3" id="KW-1185">Reference proteome</keyword>
<gene>
    <name evidence="2" type="ORF">GBA65_07470</name>
</gene>
<name>A0A6G8PW11_9ACTN</name>
<evidence type="ECO:0000313" key="3">
    <source>
        <dbReference type="Proteomes" id="UP000502706"/>
    </source>
</evidence>
<reference evidence="2 3" key="1">
    <citation type="submission" date="2019-10" db="EMBL/GenBank/DDBJ databases">
        <title>Rubrobacter sp nov SCSIO 52915 isolated from a deep-sea sediment in the South China Sea.</title>
        <authorList>
            <person name="Chen R.W."/>
        </authorList>
    </citation>
    <scope>NUCLEOTIDE SEQUENCE [LARGE SCALE GENOMIC DNA]</scope>
    <source>
        <strain evidence="2 3">SCSIO 52915</strain>
    </source>
</reference>
<dbReference type="AlphaFoldDB" id="A0A6G8PW11"/>
<protein>
    <submittedName>
        <fullName evidence="2">Uncharacterized protein</fullName>
    </submittedName>
</protein>
<proteinExistence type="predicted"/>
<keyword evidence="1" id="KW-1133">Transmembrane helix</keyword>
<feature type="transmembrane region" description="Helical" evidence="1">
    <location>
        <begin position="59"/>
        <end position="81"/>
    </location>
</feature>
<dbReference type="RefSeq" id="WP_166396063.1">
    <property type="nucleotide sequence ID" value="NZ_CP045121.1"/>
</dbReference>
<evidence type="ECO:0000256" key="1">
    <source>
        <dbReference type="SAM" id="Phobius"/>
    </source>
</evidence>
<evidence type="ECO:0000313" key="2">
    <source>
        <dbReference type="EMBL" id="QIN78389.1"/>
    </source>
</evidence>
<dbReference type="EMBL" id="CP045121">
    <property type="protein sequence ID" value="QIN78389.1"/>
    <property type="molecule type" value="Genomic_DNA"/>
</dbReference>